<evidence type="ECO:0000259" key="4">
    <source>
        <dbReference type="PROSITE" id="PS50837"/>
    </source>
</evidence>
<dbReference type="CDD" id="cd00200">
    <property type="entry name" value="WD40"/>
    <property type="match status" value="2"/>
</dbReference>
<dbReference type="PROSITE" id="PS50294">
    <property type="entry name" value="WD_REPEATS_REGION"/>
    <property type="match status" value="12"/>
</dbReference>
<feature type="repeat" description="WD" evidence="3">
    <location>
        <begin position="738"/>
        <end position="779"/>
    </location>
</feature>
<dbReference type="FunFam" id="3.40.50.300:FF:001638">
    <property type="entry name" value="NACHT and WD40 domain protein"/>
    <property type="match status" value="1"/>
</dbReference>
<reference evidence="5" key="1">
    <citation type="submission" date="2022-12" db="EMBL/GenBank/DDBJ databases">
        <authorList>
            <person name="Petersen C."/>
        </authorList>
    </citation>
    <scope>NUCLEOTIDE SEQUENCE</scope>
    <source>
        <strain evidence="5">IBT 16125</strain>
    </source>
</reference>
<dbReference type="Pfam" id="PF00400">
    <property type="entry name" value="WD40"/>
    <property type="match status" value="12"/>
</dbReference>
<dbReference type="Gene3D" id="2.130.10.10">
    <property type="entry name" value="YVTN repeat-like/Quinoprotein amine dehydrogenase"/>
    <property type="match status" value="6"/>
</dbReference>
<evidence type="ECO:0000313" key="6">
    <source>
        <dbReference type="Proteomes" id="UP001213681"/>
    </source>
</evidence>
<sequence length="1315" mass="145872">MASTISFGDSNSGLQAGIINGSVTFLHSETSLNQACLRDLRTTRPQDDKDRIEKTNGGLLKDSYRWILDNEKFKEWQDNESSRLLWIRGDPGKGKTMLLCGIIDELTRSMGDNANIAFFFCQATDVRINSAAAVLRGLIYSLVEKQPSLLSHVRSRYDQAGKTLFEDINAWNALSKIFKNILKDPTLQNTYLVIDALDECTTDLPFLLDFVVQESSIYSDVKWIVSSRNWPDIEERLDNRSQTVPISLELNGASVSDAVKKFIRYKVYELAKVKNYGVEIRDTIYCHLSSNSQDTFLWVALVCQDLNRTSRRHVLKKLTEFPPGLDAFYGRMMDHVRKSEDAKLCKRVLAAISIVFRPIALNELFALFDTIDVLSGGYGALVEIIAICGSFLTLRENVIVFVHQSAKEYLLEKAHSDIFPRGQEAEHFTIFSSSLRTMIKTLRRNMTNIEDCEIITEEIMKPLPDSLAAARYACIYWVDHLQRGWCDISVEHRRDERKLFQCFLQQRYLHWIEALSIFRSLSKGIMTMLKLQKLLSQQGESDGLLKRVHDGYRFIRYFRRPIESMPLQVYSSALIFSPTQSITRICYQKEKPSWVLNSPVVVEEWTLCLQTLEGHYEPVTSIAWSSDGGRLASSSKDGTVRVWDPITGQSISTLQGHSEWVNSIAWSPDGSRLASASYDKTIMIWDPVAGRCTSTLKEHSMAIKTIIWSPDGSLLASASYDHTVRVWKAHTSQCESTLMGHTDWVTSVAWSPDGSRLASASRDGTAVIWDPTTGQHSITLEGYDGAIELLAWSLDGSRLASAFYSAVCIWNPVSGQLVSILKGHRDSVTSIAWSPDGDGQLASASLDETVRIWNPATSQCLSTLDEHDEPVRSIAWSPDGSRLASASDDETVRIWDSAAGQYDSILHGHRAPVTSIAWSPDGSQLASASFDETVKVWDPAAYQCAPAPKGHSRPITTISWSPDGDRLVSRALDRTFKVWDPVDGQCVSTLEEFCGPATPITWSPDGARLASPSNNAIKVWNPATGQCAASLEGHTGYVTSIAWSPEGSRLASGSIDTTIRLWDTTTGQHTITLDGYSGKVEGYNGTVDLIVWSLDGSRLASAFYDSTVSIWNTASGQLVSILKGHRDSVTSIAWSPDGGQLASASLDETVLIWNPATGQCVSTLDEHDDSVSLIAWSPDGSRLASASDDETVRIWDAATGRCDSVLLVYSSRLLQFDKIIPSHLHTDYGTIDIEGTDATTSGSHFSTVPGTYKYDFSEDFSWVTCNGSKLLWLPTEYRPPSDSLFAQFMTTLAIGCSSGRVIFLALSEHNPLSKV</sequence>
<dbReference type="Proteomes" id="UP001213681">
    <property type="component" value="Unassembled WGS sequence"/>
</dbReference>
<comment type="caution">
    <text evidence="5">The sequence shown here is derived from an EMBL/GenBank/DDBJ whole genome shotgun (WGS) entry which is preliminary data.</text>
</comment>
<feature type="repeat" description="WD" evidence="3">
    <location>
        <begin position="948"/>
        <end position="989"/>
    </location>
</feature>
<organism evidence="5 6">
    <name type="scientific">Penicillium daleae</name>
    <dbReference type="NCBI Taxonomy" id="63821"/>
    <lineage>
        <taxon>Eukaryota</taxon>
        <taxon>Fungi</taxon>
        <taxon>Dikarya</taxon>
        <taxon>Ascomycota</taxon>
        <taxon>Pezizomycotina</taxon>
        <taxon>Eurotiomycetes</taxon>
        <taxon>Eurotiomycetidae</taxon>
        <taxon>Eurotiales</taxon>
        <taxon>Aspergillaceae</taxon>
        <taxon>Penicillium</taxon>
    </lineage>
</organism>
<dbReference type="SUPFAM" id="SSF52540">
    <property type="entry name" value="P-loop containing nucleoside triphosphate hydrolases"/>
    <property type="match status" value="1"/>
</dbReference>
<evidence type="ECO:0000256" key="3">
    <source>
        <dbReference type="PROSITE-ProRule" id="PRU00221"/>
    </source>
</evidence>
<dbReference type="InterPro" id="IPR007111">
    <property type="entry name" value="NACHT_NTPase"/>
</dbReference>
<evidence type="ECO:0000313" key="5">
    <source>
        <dbReference type="EMBL" id="KAJ5461015.1"/>
    </source>
</evidence>
<dbReference type="InterPro" id="IPR001680">
    <property type="entry name" value="WD40_rpt"/>
</dbReference>
<feature type="repeat" description="WD" evidence="3">
    <location>
        <begin position="654"/>
        <end position="695"/>
    </location>
</feature>
<reference evidence="5" key="2">
    <citation type="journal article" date="2023" name="IMA Fungus">
        <title>Comparative genomic study of the Penicillium genus elucidates a diverse pangenome and 15 lateral gene transfer events.</title>
        <authorList>
            <person name="Petersen C."/>
            <person name="Sorensen T."/>
            <person name="Nielsen M.R."/>
            <person name="Sondergaard T.E."/>
            <person name="Sorensen J.L."/>
            <person name="Fitzpatrick D.A."/>
            <person name="Frisvad J.C."/>
            <person name="Nielsen K.L."/>
        </authorList>
    </citation>
    <scope>NUCLEOTIDE SEQUENCE</scope>
    <source>
        <strain evidence="5">IBT 16125</strain>
    </source>
</reference>
<dbReference type="PROSITE" id="PS50837">
    <property type="entry name" value="NACHT"/>
    <property type="match status" value="1"/>
</dbReference>
<feature type="repeat" description="WD" evidence="3">
    <location>
        <begin position="1080"/>
        <end position="1121"/>
    </location>
</feature>
<keyword evidence="6" id="KW-1185">Reference proteome</keyword>
<feature type="repeat" description="WD" evidence="3">
    <location>
        <begin position="1031"/>
        <end position="1072"/>
    </location>
</feature>
<dbReference type="SMART" id="SM00320">
    <property type="entry name" value="WD40"/>
    <property type="match status" value="14"/>
</dbReference>
<dbReference type="EMBL" id="JAPVEA010000002">
    <property type="protein sequence ID" value="KAJ5461015.1"/>
    <property type="molecule type" value="Genomic_DNA"/>
</dbReference>
<evidence type="ECO:0000256" key="2">
    <source>
        <dbReference type="ARBA" id="ARBA00022737"/>
    </source>
</evidence>
<dbReference type="InterPro" id="IPR027417">
    <property type="entry name" value="P-loop_NTPase"/>
</dbReference>
<feature type="repeat" description="WD" evidence="3">
    <location>
        <begin position="1122"/>
        <end position="1163"/>
    </location>
</feature>
<dbReference type="GeneID" id="81596193"/>
<dbReference type="PANTHER" id="PTHR19848:SF8">
    <property type="entry name" value="F-BOX AND WD REPEAT DOMAIN CONTAINING 7"/>
    <property type="match status" value="1"/>
</dbReference>
<dbReference type="PRINTS" id="PR00320">
    <property type="entry name" value="GPROTEINBRPT"/>
</dbReference>
<dbReference type="Pfam" id="PF24883">
    <property type="entry name" value="NPHP3_N"/>
    <property type="match status" value="1"/>
</dbReference>
<keyword evidence="1 3" id="KW-0853">WD repeat</keyword>
<dbReference type="PANTHER" id="PTHR19848">
    <property type="entry name" value="WD40 REPEAT PROTEIN"/>
    <property type="match status" value="1"/>
</dbReference>
<feature type="repeat" description="WD" evidence="3">
    <location>
        <begin position="821"/>
        <end position="863"/>
    </location>
</feature>
<feature type="repeat" description="WD" evidence="3">
    <location>
        <begin position="696"/>
        <end position="737"/>
    </location>
</feature>
<accession>A0AAD6CG16</accession>
<dbReference type="Gene3D" id="3.40.50.300">
    <property type="entry name" value="P-loop containing nucleotide triphosphate hydrolases"/>
    <property type="match status" value="1"/>
</dbReference>
<feature type="repeat" description="WD" evidence="3">
    <location>
        <begin position="612"/>
        <end position="653"/>
    </location>
</feature>
<dbReference type="InterPro" id="IPR019775">
    <property type="entry name" value="WD40_repeat_CS"/>
</dbReference>
<name>A0AAD6CG16_9EURO</name>
<protein>
    <recommendedName>
        <fullName evidence="4">NACHT domain-containing protein</fullName>
    </recommendedName>
</protein>
<feature type="repeat" description="WD" evidence="3">
    <location>
        <begin position="864"/>
        <end position="896"/>
    </location>
</feature>
<evidence type="ECO:0000256" key="1">
    <source>
        <dbReference type="ARBA" id="ARBA00022574"/>
    </source>
</evidence>
<dbReference type="InterPro" id="IPR020472">
    <property type="entry name" value="WD40_PAC1"/>
</dbReference>
<proteinExistence type="predicted"/>
<dbReference type="InterPro" id="IPR036322">
    <property type="entry name" value="WD40_repeat_dom_sf"/>
</dbReference>
<feature type="repeat" description="WD" evidence="3">
    <location>
        <begin position="906"/>
        <end position="938"/>
    </location>
</feature>
<dbReference type="PROSITE" id="PS50082">
    <property type="entry name" value="WD_REPEATS_2"/>
    <property type="match status" value="12"/>
</dbReference>
<dbReference type="RefSeq" id="XP_056770057.1">
    <property type="nucleotide sequence ID" value="XM_056905950.1"/>
</dbReference>
<feature type="repeat" description="WD" evidence="3">
    <location>
        <begin position="1164"/>
        <end position="1205"/>
    </location>
</feature>
<keyword evidence="2" id="KW-0677">Repeat</keyword>
<feature type="domain" description="NACHT" evidence="4">
    <location>
        <begin position="83"/>
        <end position="304"/>
    </location>
</feature>
<gene>
    <name evidence="5" type="ORF">N7458_002567</name>
</gene>
<dbReference type="InterPro" id="IPR056884">
    <property type="entry name" value="NPHP3-like_N"/>
</dbReference>
<dbReference type="SUPFAM" id="SSF50978">
    <property type="entry name" value="WD40 repeat-like"/>
    <property type="match status" value="3"/>
</dbReference>
<dbReference type="InterPro" id="IPR015943">
    <property type="entry name" value="WD40/YVTN_repeat-like_dom_sf"/>
</dbReference>
<dbReference type="PROSITE" id="PS00678">
    <property type="entry name" value="WD_REPEATS_1"/>
    <property type="match status" value="3"/>
</dbReference>